<name>H9M919_PINRA</name>
<protein>
    <submittedName>
        <fullName evidence="2">Uncharacterized protein</fullName>
    </submittedName>
</protein>
<evidence type="ECO:0000313" key="2">
    <source>
        <dbReference type="EMBL" id="AEW07615.1"/>
    </source>
</evidence>
<feature type="compositionally biased region" description="Basic and acidic residues" evidence="1">
    <location>
        <begin position="31"/>
        <end position="48"/>
    </location>
</feature>
<sequence>KSQEREDEAAAMAAMKRTRILETERQKIEKKPGIDIQKDTKRFRQDIFKRKHKARALKKKYDSSNSNSEDGDPSEEVPSVSTI</sequence>
<dbReference type="AlphaFoldDB" id="H9M919"/>
<feature type="non-terminal residue" evidence="2">
    <location>
        <position position="83"/>
    </location>
</feature>
<feature type="region of interest" description="Disordered" evidence="1">
    <location>
        <begin position="31"/>
        <end position="83"/>
    </location>
</feature>
<dbReference type="EMBL" id="JQ261363">
    <property type="protein sequence ID" value="AEW07615.1"/>
    <property type="molecule type" value="Genomic_DNA"/>
</dbReference>
<gene>
    <name evidence="2" type="ORF">0_6885_01</name>
</gene>
<evidence type="ECO:0000256" key="1">
    <source>
        <dbReference type="SAM" id="MobiDB-lite"/>
    </source>
</evidence>
<feature type="compositionally biased region" description="Basic residues" evidence="1">
    <location>
        <begin position="49"/>
        <end position="58"/>
    </location>
</feature>
<accession>H9M919</accession>
<proteinExistence type="predicted"/>
<feature type="non-terminal residue" evidence="2">
    <location>
        <position position="1"/>
    </location>
</feature>
<reference evidence="2" key="1">
    <citation type="submission" date="2011-12" db="EMBL/GenBank/DDBJ databases">
        <title>Nucleotide Diversity and Divergence in the Loblolly Pine Gene Space.</title>
        <authorList>
            <person name="Neale D.B."/>
            <person name="Wegrzyn J.L."/>
            <person name="Lee J.M."/>
            <person name="Eckert A.J."/>
            <person name="Liechty J.D."/>
            <person name="Stevens K.A."/>
            <person name="Langley C.H."/>
        </authorList>
    </citation>
    <scope>NUCLEOTIDE SEQUENCE</scope>
    <source>
        <strain evidence="2">7725</strain>
        <tissue evidence="2">Megagametophyte</tissue>
    </source>
</reference>
<organism evidence="2">
    <name type="scientific">Pinus radiata</name>
    <name type="common">Monterey pine</name>
    <name type="synonym">Pinus insignis</name>
    <dbReference type="NCBI Taxonomy" id="3347"/>
    <lineage>
        <taxon>Eukaryota</taxon>
        <taxon>Viridiplantae</taxon>
        <taxon>Streptophyta</taxon>
        <taxon>Embryophyta</taxon>
        <taxon>Tracheophyta</taxon>
        <taxon>Spermatophyta</taxon>
        <taxon>Pinopsida</taxon>
        <taxon>Pinidae</taxon>
        <taxon>Conifers I</taxon>
        <taxon>Pinales</taxon>
        <taxon>Pinaceae</taxon>
        <taxon>Pinus</taxon>
        <taxon>Pinus subgen. Pinus</taxon>
    </lineage>
</organism>